<protein>
    <recommendedName>
        <fullName evidence="4">Calmodulin-lysine N-methyltransferase</fullName>
        <ecNumber evidence="3">2.1.1.60</ecNumber>
    </recommendedName>
</protein>
<reference evidence="9" key="1">
    <citation type="journal article" date="2015" name="Nat. Genet.">
        <title>The pineapple genome and the evolution of CAM photosynthesis.</title>
        <authorList>
            <person name="Ming R."/>
            <person name="VanBuren R."/>
            <person name="Wai C.M."/>
            <person name="Tang H."/>
            <person name="Schatz M.C."/>
            <person name="Bowers J.E."/>
            <person name="Lyons E."/>
            <person name="Wang M.L."/>
            <person name="Chen J."/>
            <person name="Biggers E."/>
            <person name="Zhang J."/>
            <person name="Huang L."/>
            <person name="Zhang L."/>
            <person name="Miao W."/>
            <person name="Zhang J."/>
            <person name="Ye Z."/>
            <person name="Miao C."/>
            <person name="Lin Z."/>
            <person name="Wang H."/>
            <person name="Zhou H."/>
            <person name="Yim W.C."/>
            <person name="Priest H.D."/>
            <person name="Zheng C."/>
            <person name="Woodhouse M."/>
            <person name="Edger P.P."/>
            <person name="Guyot R."/>
            <person name="Guo H.B."/>
            <person name="Guo H."/>
            <person name="Zheng G."/>
            <person name="Singh R."/>
            <person name="Sharma A."/>
            <person name="Min X."/>
            <person name="Zheng Y."/>
            <person name="Lee H."/>
            <person name="Gurtowski J."/>
            <person name="Sedlazeck F.J."/>
            <person name="Harkess A."/>
            <person name="McKain M.R."/>
            <person name="Liao Z."/>
            <person name="Fang J."/>
            <person name="Liu J."/>
            <person name="Zhang X."/>
            <person name="Zhang Q."/>
            <person name="Hu W."/>
            <person name="Qin Y."/>
            <person name="Wang K."/>
            <person name="Chen L.Y."/>
            <person name="Shirley N."/>
            <person name="Lin Y.R."/>
            <person name="Liu L.Y."/>
            <person name="Hernandez A.G."/>
            <person name="Wright C.L."/>
            <person name="Bulone V."/>
            <person name="Tuskan G.A."/>
            <person name="Heath K."/>
            <person name="Zee F."/>
            <person name="Moore P.H."/>
            <person name="Sunkar R."/>
            <person name="Leebens-Mack J.H."/>
            <person name="Mockler T."/>
            <person name="Bennetzen J.L."/>
            <person name="Freeling M."/>
            <person name="Sankoff D."/>
            <person name="Paterson A.H."/>
            <person name="Zhu X."/>
            <person name="Yang X."/>
            <person name="Smith J.A."/>
            <person name="Cushman J.C."/>
            <person name="Paull R.E."/>
            <person name="Yu Q."/>
        </authorList>
    </citation>
    <scope>NUCLEOTIDE SEQUENCE [LARGE SCALE GENOMIC DNA]</scope>
    <source>
        <strain evidence="9">cv. F153</strain>
    </source>
</reference>
<gene>
    <name evidence="10" type="primary">LOC109714102</name>
</gene>
<dbReference type="PANTHER" id="PTHR13539:SF3">
    <property type="entry name" value="CALMODULIN-LYSINE N-METHYLTRANSFERASE"/>
    <property type="match status" value="1"/>
</dbReference>
<dbReference type="GO" id="GO:0032259">
    <property type="term" value="P:methylation"/>
    <property type="evidence" value="ECO:0007669"/>
    <property type="project" value="UniProtKB-KW"/>
</dbReference>
<proteinExistence type="predicted"/>
<dbReference type="Gene3D" id="3.40.50.150">
    <property type="entry name" value="Vaccinia Virus protein VP39"/>
    <property type="match status" value="1"/>
</dbReference>
<dbReference type="Pfam" id="PF10294">
    <property type="entry name" value="Methyltransf_16"/>
    <property type="match status" value="1"/>
</dbReference>
<evidence type="ECO:0000256" key="6">
    <source>
        <dbReference type="ARBA" id="ARBA00022603"/>
    </source>
</evidence>
<dbReference type="RefSeq" id="XP_020094123.1">
    <property type="nucleotide sequence ID" value="XM_020238534.1"/>
</dbReference>
<evidence type="ECO:0000313" key="9">
    <source>
        <dbReference type="Proteomes" id="UP000515123"/>
    </source>
</evidence>
<dbReference type="GO" id="GO:0005634">
    <property type="term" value="C:nucleus"/>
    <property type="evidence" value="ECO:0007669"/>
    <property type="project" value="UniProtKB-SubCell"/>
</dbReference>
<name>A0A6P5FL21_ANACO</name>
<evidence type="ECO:0000256" key="5">
    <source>
        <dbReference type="ARBA" id="ARBA00022490"/>
    </source>
</evidence>
<dbReference type="GO" id="GO:0018025">
    <property type="term" value="F:calmodulin-lysine N-methyltransferase activity"/>
    <property type="evidence" value="ECO:0007669"/>
    <property type="project" value="UniProtKB-EC"/>
</dbReference>
<dbReference type="GeneID" id="109714102"/>
<reference evidence="10" key="2">
    <citation type="submission" date="2025-08" db="UniProtKB">
        <authorList>
            <consortium name="RefSeq"/>
        </authorList>
    </citation>
    <scope>IDENTIFICATION</scope>
    <source>
        <tissue evidence="10">Leaf</tissue>
    </source>
</reference>
<evidence type="ECO:0000256" key="8">
    <source>
        <dbReference type="ARBA" id="ARBA00023242"/>
    </source>
</evidence>
<dbReference type="OrthoDB" id="413520at2759"/>
<keyword evidence="9" id="KW-1185">Reference proteome</keyword>
<dbReference type="AlphaFoldDB" id="A0A6P5FL21"/>
<evidence type="ECO:0000256" key="3">
    <source>
        <dbReference type="ARBA" id="ARBA00011914"/>
    </source>
</evidence>
<keyword evidence="6" id="KW-0489">Methyltransferase</keyword>
<evidence type="ECO:0000313" key="10">
    <source>
        <dbReference type="RefSeq" id="XP_020094123.1"/>
    </source>
</evidence>
<keyword evidence="7" id="KW-0808">Transferase</keyword>
<sequence length="328" mass="37549">MENRPTAYQRPSSDASLRWGILRRSLLPRSSSRTDHGLQESTDNISRKAVSGFNLIYWRALDDHFPETLGYPLKGKDALKPRDICILYKLPVGNIPEISLIQRRGNCIELNDFEVSTRHDVDTTGLVCCWPSEDVLAYFCISHSDVFRSKKVLELGSGYGLAGFSIAACTDASEVVISDGNPEVVDYIQHNISINAGHFGERRVSAMMLHWSQEHPSEILNTFDVIVASDCTFFKEFHESLAWSVISLLKHSEESEAIFLSPKRGDSLEKFLQKIREIGLHYQLIENYDETVWNLHQKFLKGKNNSWPNYDKDHFYPLLVRIKFFPFS</sequence>
<dbReference type="InterPro" id="IPR029063">
    <property type="entry name" value="SAM-dependent_MTases_sf"/>
</dbReference>
<evidence type="ECO:0000256" key="4">
    <source>
        <dbReference type="ARBA" id="ARBA00020594"/>
    </source>
</evidence>
<keyword evidence="5" id="KW-0963">Cytoplasm</keyword>
<evidence type="ECO:0000256" key="2">
    <source>
        <dbReference type="ARBA" id="ARBA00004496"/>
    </source>
</evidence>
<dbReference type="InterPro" id="IPR025800">
    <property type="entry name" value="CaM-Lys-N-MeTrfase"/>
</dbReference>
<dbReference type="EC" id="2.1.1.60" evidence="3"/>
<keyword evidence="8" id="KW-0539">Nucleus</keyword>
<dbReference type="GO" id="GO:0005737">
    <property type="term" value="C:cytoplasm"/>
    <property type="evidence" value="ECO:0007669"/>
    <property type="project" value="UniProtKB-SubCell"/>
</dbReference>
<evidence type="ECO:0000256" key="7">
    <source>
        <dbReference type="ARBA" id="ARBA00022679"/>
    </source>
</evidence>
<comment type="subcellular location">
    <subcellularLocation>
        <location evidence="2">Cytoplasm</location>
    </subcellularLocation>
    <subcellularLocation>
        <location evidence="1">Nucleus</location>
    </subcellularLocation>
</comment>
<accession>A0A6P5FL21</accession>
<dbReference type="PANTHER" id="PTHR13539">
    <property type="entry name" value="CALMODULIN-LYSINE N-METHYLTRANSFERASE"/>
    <property type="match status" value="1"/>
</dbReference>
<evidence type="ECO:0000256" key="1">
    <source>
        <dbReference type="ARBA" id="ARBA00004123"/>
    </source>
</evidence>
<dbReference type="SUPFAM" id="SSF53335">
    <property type="entry name" value="S-adenosyl-L-methionine-dependent methyltransferases"/>
    <property type="match status" value="1"/>
</dbReference>
<organism evidence="9 10">
    <name type="scientific">Ananas comosus</name>
    <name type="common">Pineapple</name>
    <name type="synonym">Ananas ananas</name>
    <dbReference type="NCBI Taxonomy" id="4615"/>
    <lineage>
        <taxon>Eukaryota</taxon>
        <taxon>Viridiplantae</taxon>
        <taxon>Streptophyta</taxon>
        <taxon>Embryophyta</taxon>
        <taxon>Tracheophyta</taxon>
        <taxon>Spermatophyta</taxon>
        <taxon>Magnoliopsida</taxon>
        <taxon>Liliopsida</taxon>
        <taxon>Poales</taxon>
        <taxon>Bromeliaceae</taxon>
        <taxon>Bromelioideae</taxon>
        <taxon>Ananas</taxon>
    </lineage>
</organism>
<dbReference type="InterPro" id="IPR019410">
    <property type="entry name" value="Methyltransf_16"/>
</dbReference>
<dbReference type="Proteomes" id="UP000515123">
    <property type="component" value="Linkage group 8"/>
</dbReference>